<protein>
    <submittedName>
        <fullName evidence="2">Acetyltransferase</fullName>
    </submittedName>
</protein>
<dbReference type="SUPFAM" id="SSF55729">
    <property type="entry name" value="Acyl-CoA N-acyltransferases (Nat)"/>
    <property type="match status" value="1"/>
</dbReference>
<comment type="caution">
    <text evidence="2">The sequence shown here is derived from an EMBL/GenBank/DDBJ whole genome shotgun (WGS) entry which is preliminary data.</text>
</comment>
<organism evidence="2 3">
    <name type="scientific">Diplodia corticola</name>
    <dbReference type="NCBI Taxonomy" id="236234"/>
    <lineage>
        <taxon>Eukaryota</taxon>
        <taxon>Fungi</taxon>
        <taxon>Dikarya</taxon>
        <taxon>Ascomycota</taxon>
        <taxon>Pezizomycotina</taxon>
        <taxon>Dothideomycetes</taxon>
        <taxon>Dothideomycetes incertae sedis</taxon>
        <taxon>Botryosphaeriales</taxon>
        <taxon>Botryosphaeriaceae</taxon>
        <taxon>Diplodia</taxon>
    </lineage>
</organism>
<dbReference type="EMBL" id="MNUE01000012">
    <property type="protein sequence ID" value="OJD36279.1"/>
    <property type="molecule type" value="Genomic_DNA"/>
</dbReference>
<evidence type="ECO:0000313" key="2">
    <source>
        <dbReference type="EMBL" id="OJD36279.1"/>
    </source>
</evidence>
<accession>A0A1J9S6Y6</accession>
<dbReference type="PANTHER" id="PTHR43233">
    <property type="entry name" value="FAMILY N-ACETYLTRANSFERASE, PUTATIVE (AFU_ORTHOLOGUE AFUA_6G03350)-RELATED"/>
    <property type="match status" value="1"/>
</dbReference>
<keyword evidence="2" id="KW-0808">Transferase</keyword>
<evidence type="ECO:0000313" key="3">
    <source>
        <dbReference type="Proteomes" id="UP000183809"/>
    </source>
</evidence>
<keyword evidence="3" id="KW-1185">Reference proteome</keyword>
<feature type="domain" description="N-acetyltransferase" evidence="1">
    <location>
        <begin position="70"/>
        <end position="166"/>
    </location>
</feature>
<dbReference type="InterPro" id="IPR053144">
    <property type="entry name" value="Acetyltransferase_Butenolide"/>
</dbReference>
<dbReference type="AlphaFoldDB" id="A0A1J9S6Y6"/>
<dbReference type="UniPathway" id="UPA00113">
    <property type="reaction ID" value="UER00529"/>
</dbReference>
<dbReference type="STRING" id="236234.A0A1J9S6Y6"/>
<gene>
    <name evidence="2" type="ORF">BKCO1_12000149</name>
</gene>
<dbReference type="PANTHER" id="PTHR43233:SF1">
    <property type="entry name" value="FAMILY N-ACETYLTRANSFERASE, PUTATIVE (AFU_ORTHOLOGUE AFUA_6G03350)-RELATED"/>
    <property type="match status" value="1"/>
</dbReference>
<name>A0A1J9S6Y6_9PEZI</name>
<dbReference type="GO" id="GO:0016747">
    <property type="term" value="F:acyltransferase activity, transferring groups other than amino-acyl groups"/>
    <property type="evidence" value="ECO:0007669"/>
    <property type="project" value="InterPro"/>
</dbReference>
<dbReference type="OrthoDB" id="2744543at2759"/>
<sequence length="170" mass="18170">MSATPTSSLPPGYTFHDGPPPLETYLSLRRVSGLSPKTPAQGEGAISGSWAWCTIIYSGPPSSSTKITPGPEVVGMFRTIGDGGWYFHLADMAVLPAHRCKGLGEALLRRMLARINQSAPPGALISLLADAPARKLYKRMGFVESAPRSLGMWLETGNTSLKEAGKENRT</sequence>
<dbReference type="CDD" id="cd04301">
    <property type="entry name" value="NAT_SF"/>
    <property type="match status" value="1"/>
</dbReference>
<proteinExistence type="predicted"/>
<reference evidence="2 3" key="1">
    <citation type="submission" date="2016-10" db="EMBL/GenBank/DDBJ databases">
        <title>Proteomics and genomics reveal pathogen-plant mechanisms compatible with a hemibiotrophic lifestyle of Diplodia corticola.</title>
        <authorList>
            <person name="Fernandes I."/>
            <person name="De Jonge R."/>
            <person name="Van De Peer Y."/>
            <person name="Devreese B."/>
            <person name="Alves A."/>
            <person name="Esteves A.C."/>
        </authorList>
    </citation>
    <scope>NUCLEOTIDE SEQUENCE [LARGE SCALE GENOMIC DNA]</scope>
    <source>
        <strain evidence="2 3">CBS 112549</strain>
    </source>
</reference>
<dbReference type="InterPro" id="IPR000182">
    <property type="entry name" value="GNAT_dom"/>
</dbReference>
<dbReference type="Gene3D" id="3.40.630.30">
    <property type="match status" value="1"/>
</dbReference>
<dbReference type="InterPro" id="IPR016181">
    <property type="entry name" value="Acyl_CoA_acyltransferase"/>
</dbReference>
<dbReference type="RefSeq" id="XP_020132539.1">
    <property type="nucleotide sequence ID" value="XM_020270643.1"/>
</dbReference>
<dbReference type="GeneID" id="31010902"/>
<dbReference type="GO" id="GO:0006048">
    <property type="term" value="P:UDP-N-acetylglucosamine biosynthetic process"/>
    <property type="evidence" value="ECO:0007669"/>
    <property type="project" value="UniProtKB-UniPathway"/>
</dbReference>
<dbReference type="Pfam" id="PF13508">
    <property type="entry name" value="Acetyltransf_7"/>
    <property type="match status" value="1"/>
</dbReference>
<evidence type="ECO:0000259" key="1">
    <source>
        <dbReference type="PROSITE" id="PS51186"/>
    </source>
</evidence>
<dbReference type="Proteomes" id="UP000183809">
    <property type="component" value="Unassembled WGS sequence"/>
</dbReference>
<dbReference type="PROSITE" id="PS51186">
    <property type="entry name" value="GNAT"/>
    <property type="match status" value="1"/>
</dbReference>